<reference evidence="5" key="2">
    <citation type="journal article" date="2020" name="Antonie Van Leeuwenhoek">
        <title>Labilibaculum antarcticum sp. nov., a novel facultative anaerobic, psychrotorelant bacterium isolated from marine sediment of Antarctica.</title>
        <authorList>
            <person name="Watanabe M."/>
            <person name="Kojima H."/>
            <person name="Fukui M."/>
        </authorList>
    </citation>
    <scope>NUCLEOTIDE SEQUENCE [LARGE SCALE GENOMIC DNA]</scope>
    <source>
        <strain evidence="5">SPP2</strain>
    </source>
</reference>
<dbReference type="OrthoDB" id="9787680at2"/>
<dbReference type="EMBL" id="AP018042">
    <property type="protein sequence ID" value="BAX82085.1"/>
    <property type="molecule type" value="Genomic_DNA"/>
</dbReference>
<dbReference type="Proteomes" id="UP000218267">
    <property type="component" value="Chromosome"/>
</dbReference>
<sequence>MGAMKITPTNDLLKKDILNIALEIFVRDGYFSTTGAMIASEVGISEEKLFSLFKTKEYLLHTIVAEAVHMIFDGIDPNQDGKLLEVELLFFINDYFDSIEKNLEFFKLFYSLRFQPGVVEEYRQELHKIATSKFKMIVDYFRKEGAENPKMETRFLASMLDGIAMNFVLEPDGYPIDEMQQKVLNMYMKKAEYED</sequence>
<dbReference type="PANTHER" id="PTHR43479">
    <property type="entry name" value="ACREF/ENVCD OPERON REPRESSOR-RELATED"/>
    <property type="match status" value="1"/>
</dbReference>
<dbReference type="SUPFAM" id="SSF46689">
    <property type="entry name" value="Homeodomain-like"/>
    <property type="match status" value="1"/>
</dbReference>
<dbReference type="Gene3D" id="1.10.357.10">
    <property type="entry name" value="Tetracycline Repressor, domain 2"/>
    <property type="match status" value="1"/>
</dbReference>
<keyword evidence="5" id="KW-1185">Reference proteome</keyword>
<feature type="DNA-binding region" description="H-T-H motif" evidence="2">
    <location>
        <begin position="34"/>
        <end position="53"/>
    </location>
</feature>
<name>A0A1Y1CP04_9BACT</name>
<evidence type="ECO:0000259" key="3">
    <source>
        <dbReference type="PROSITE" id="PS50977"/>
    </source>
</evidence>
<gene>
    <name evidence="4" type="ORF">ALGA_3793</name>
</gene>
<reference evidence="4 5" key="1">
    <citation type="journal article" date="2018" name="Mar. Genomics">
        <title>Complete genome sequence of Marinifilaceae bacterium strain SPP2, isolated from the Antarctic marine sediment.</title>
        <authorList>
            <person name="Watanabe M."/>
            <person name="Kojima H."/>
            <person name="Fukui M."/>
        </authorList>
    </citation>
    <scope>NUCLEOTIDE SEQUENCE [LARGE SCALE GENOMIC DNA]</scope>
    <source>
        <strain evidence="4 5">SPP2</strain>
    </source>
</reference>
<evidence type="ECO:0000313" key="4">
    <source>
        <dbReference type="EMBL" id="BAX82085.1"/>
    </source>
</evidence>
<dbReference type="KEGG" id="mbas:ALGA_3793"/>
<dbReference type="InterPro" id="IPR050624">
    <property type="entry name" value="HTH-type_Tx_Regulator"/>
</dbReference>
<evidence type="ECO:0000256" key="1">
    <source>
        <dbReference type="ARBA" id="ARBA00023125"/>
    </source>
</evidence>
<dbReference type="AlphaFoldDB" id="A0A1Y1CP04"/>
<dbReference type="PRINTS" id="PR00455">
    <property type="entry name" value="HTHTETR"/>
</dbReference>
<accession>A0A1Y1CP04</accession>
<dbReference type="InterPro" id="IPR009057">
    <property type="entry name" value="Homeodomain-like_sf"/>
</dbReference>
<evidence type="ECO:0000313" key="5">
    <source>
        <dbReference type="Proteomes" id="UP000218267"/>
    </source>
</evidence>
<keyword evidence="1 2" id="KW-0238">DNA-binding</keyword>
<feature type="domain" description="HTH tetR-type" evidence="3">
    <location>
        <begin position="11"/>
        <end position="71"/>
    </location>
</feature>
<evidence type="ECO:0000256" key="2">
    <source>
        <dbReference type="PROSITE-ProRule" id="PRU00335"/>
    </source>
</evidence>
<dbReference type="GO" id="GO:0003677">
    <property type="term" value="F:DNA binding"/>
    <property type="evidence" value="ECO:0007669"/>
    <property type="project" value="UniProtKB-UniRule"/>
</dbReference>
<dbReference type="RefSeq" id="WP_096432086.1">
    <property type="nucleotide sequence ID" value="NZ_AP018042.1"/>
</dbReference>
<organism evidence="4 5">
    <name type="scientific">Labilibaculum antarcticum</name>
    <dbReference type="NCBI Taxonomy" id="1717717"/>
    <lineage>
        <taxon>Bacteria</taxon>
        <taxon>Pseudomonadati</taxon>
        <taxon>Bacteroidota</taxon>
        <taxon>Bacteroidia</taxon>
        <taxon>Marinilabiliales</taxon>
        <taxon>Marinifilaceae</taxon>
        <taxon>Labilibaculum</taxon>
    </lineage>
</organism>
<proteinExistence type="predicted"/>
<dbReference type="Pfam" id="PF00440">
    <property type="entry name" value="TetR_N"/>
    <property type="match status" value="1"/>
</dbReference>
<dbReference type="InterPro" id="IPR001647">
    <property type="entry name" value="HTH_TetR"/>
</dbReference>
<protein>
    <recommendedName>
        <fullName evidence="3">HTH tetR-type domain-containing protein</fullName>
    </recommendedName>
</protein>
<dbReference type="PROSITE" id="PS50977">
    <property type="entry name" value="HTH_TETR_2"/>
    <property type="match status" value="1"/>
</dbReference>
<dbReference type="PANTHER" id="PTHR43479:SF11">
    <property type="entry name" value="ACREF_ENVCD OPERON REPRESSOR-RELATED"/>
    <property type="match status" value="1"/>
</dbReference>